<comment type="caution">
    <text evidence="5">The sequence shown here is derived from an EMBL/GenBank/DDBJ whole genome shotgun (WGS) entry which is preliminary data.</text>
</comment>
<name>A0A316E2A4_9FLAO</name>
<proteinExistence type="predicted"/>
<dbReference type="PANTHER" id="PTHR32183:SF6">
    <property type="entry name" value="CYSTEINE SULFINATE DESULFINASE_CYSTEINE DESULFURASE AND RELATED ENZYMES"/>
    <property type="match status" value="1"/>
</dbReference>
<accession>A0A316E2A4</accession>
<dbReference type="EMBL" id="QGGQ01000002">
    <property type="protein sequence ID" value="PWK24521.1"/>
    <property type="molecule type" value="Genomic_DNA"/>
</dbReference>
<dbReference type="GO" id="GO:0008757">
    <property type="term" value="F:S-adenosylmethionine-dependent methyltransferase activity"/>
    <property type="evidence" value="ECO:0007669"/>
    <property type="project" value="InterPro"/>
</dbReference>
<evidence type="ECO:0000313" key="6">
    <source>
        <dbReference type="Proteomes" id="UP000245667"/>
    </source>
</evidence>
<dbReference type="AlphaFoldDB" id="A0A316E2A4"/>
<dbReference type="InterPro" id="IPR008854">
    <property type="entry name" value="TPMT"/>
</dbReference>
<reference evidence="5 6" key="1">
    <citation type="submission" date="2018-05" db="EMBL/GenBank/DDBJ databases">
        <title>Genomic Encyclopedia of Archaeal and Bacterial Type Strains, Phase II (KMG-II): from individual species to whole genera.</title>
        <authorList>
            <person name="Goeker M."/>
        </authorList>
    </citation>
    <scope>NUCLEOTIDE SEQUENCE [LARGE SCALE GENOMIC DNA]</scope>
    <source>
        <strain evidence="5 6">DSM 23514</strain>
    </source>
</reference>
<dbReference type="Gene3D" id="3.40.50.150">
    <property type="entry name" value="Vaccinia Virus protein VP39"/>
    <property type="match status" value="1"/>
</dbReference>
<dbReference type="SUPFAM" id="SSF53335">
    <property type="entry name" value="S-adenosyl-L-methionine-dependent methyltransferases"/>
    <property type="match status" value="1"/>
</dbReference>
<evidence type="ECO:0000313" key="5">
    <source>
        <dbReference type="EMBL" id="PWK24521.1"/>
    </source>
</evidence>
<evidence type="ECO:0000256" key="2">
    <source>
        <dbReference type="ARBA" id="ARBA00022603"/>
    </source>
</evidence>
<dbReference type="GO" id="GO:0032259">
    <property type="term" value="P:methylation"/>
    <property type="evidence" value="ECO:0007669"/>
    <property type="project" value="UniProtKB-KW"/>
</dbReference>
<dbReference type="RefSeq" id="WP_317047050.1">
    <property type="nucleotide sequence ID" value="NZ_QGGQ01000002.1"/>
</dbReference>
<dbReference type="Pfam" id="PF05724">
    <property type="entry name" value="TPMT"/>
    <property type="match status" value="1"/>
</dbReference>
<dbReference type="Proteomes" id="UP000245667">
    <property type="component" value="Unassembled WGS sequence"/>
</dbReference>
<keyword evidence="3 5" id="KW-0808">Transferase</keyword>
<keyword evidence="1" id="KW-0597">Phosphoprotein</keyword>
<sequence length="194" mass="22624">MMNLNKAYWDKKYALNKTVWDIGYISPPLRAYIDQLTDKEIKILIPGAGNGYEVDYLFYKGFTNIHVIDIASQPLENLKARIPSFPDGQLIQKDFFELENHRFDLILEQTFFCSLEPSYRKAYAMKMHGLLNEKGKLVGLLFDRTFKDGGPPFGGNEGEYRRLFNPYLSIKVLERAYNSIKPRKGNELFFIFEK</sequence>
<evidence type="ECO:0000256" key="1">
    <source>
        <dbReference type="ARBA" id="ARBA00022553"/>
    </source>
</evidence>
<gene>
    <name evidence="5" type="ORF">LX92_00884</name>
</gene>
<dbReference type="PANTHER" id="PTHR32183">
    <property type="match status" value="1"/>
</dbReference>
<evidence type="ECO:0000256" key="4">
    <source>
        <dbReference type="ARBA" id="ARBA00022691"/>
    </source>
</evidence>
<dbReference type="InterPro" id="IPR029063">
    <property type="entry name" value="SAM-dependent_MTases_sf"/>
</dbReference>
<keyword evidence="4" id="KW-0949">S-adenosyl-L-methionine</keyword>
<dbReference type="PROSITE" id="PS51585">
    <property type="entry name" value="SAM_MT_TPMT"/>
    <property type="match status" value="1"/>
</dbReference>
<organism evidence="5 6">
    <name type="scientific">Maribacter polysiphoniae</name>
    <dbReference type="NCBI Taxonomy" id="429344"/>
    <lineage>
        <taxon>Bacteria</taxon>
        <taxon>Pseudomonadati</taxon>
        <taxon>Bacteroidota</taxon>
        <taxon>Flavobacteriia</taxon>
        <taxon>Flavobacteriales</taxon>
        <taxon>Flavobacteriaceae</taxon>
        <taxon>Maribacter</taxon>
    </lineage>
</organism>
<evidence type="ECO:0000256" key="3">
    <source>
        <dbReference type="ARBA" id="ARBA00022679"/>
    </source>
</evidence>
<keyword evidence="2 5" id="KW-0489">Methyltransferase</keyword>
<protein>
    <submittedName>
        <fullName evidence="5">Thiopurine S-methyltransferase</fullName>
    </submittedName>
</protein>